<dbReference type="AlphaFoldDB" id="A0A1H3IXI0"/>
<name>A0A1H3IXI0_9EURY</name>
<evidence type="ECO:0000313" key="3">
    <source>
        <dbReference type="Proteomes" id="UP000199170"/>
    </source>
</evidence>
<dbReference type="OrthoDB" id="346138at2157"/>
<gene>
    <name evidence="2" type="ORF">SAMN04487946_11153</name>
</gene>
<protein>
    <submittedName>
        <fullName evidence="2">Uncharacterized protein</fullName>
    </submittedName>
</protein>
<dbReference type="Proteomes" id="UP000199170">
    <property type="component" value="Unassembled WGS sequence"/>
</dbReference>
<dbReference type="RefSeq" id="WP_139175803.1">
    <property type="nucleotide sequence ID" value="NZ_FNPB01000011.1"/>
</dbReference>
<accession>A0A1H3IXI0</accession>
<sequence length="328" mass="36227">MTSKQSTLSSLAHSDNNSTSTAKTASPDDSDSSSSSPTPPNDDASTPAESETSAESSTTGHSGGPPTDIDENQITTLDASEGLDEWTFTCEADKLDYAYLHVQVDVYRTLTDTWWGLRVTTQEKIIENSRNSYGGYVRQHRPDPDELVDTIINWVSSTLATPFLPMNDHDLPIGHHLRSVPSDRIRVFIGDDAVDFLTERDIPIDEVLTALDNLEEHSPPSAYKKQVREYYDARDTIDTSRTRIRKIEQAIGAVFGISTGYGGNVLSAPPVEYASLSPNDLQDELKTERETQQTAEAKRDSLKEELASRQSAWADDLKTTLIGRLPSF</sequence>
<reference evidence="3" key="1">
    <citation type="submission" date="2016-10" db="EMBL/GenBank/DDBJ databases">
        <authorList>
            <person name="Varghese N."/>
            <person name="Submissions S."/>
        </authorList>
    </citation>
    <scope>NUCLEOTIDE SEQUENCE [LARGE SCALE GENOMIC DNA]</scope>
    <source>
        <strain evidence="3">CGMCC 1.10118</strain>
    </source>
</reference>
<dbReference type="STRING" id="660517.SAMN04487946_11153"/>
<evidence type="ECO:0000313" key="2">
    <source>
        <dbReference type="EMBL" id="SDY32401.1"/>
    </source>
</evidence>
<organism evidence="2 3">
    <name type="scientific">Halobellus clavatus</name>
    <dbReference type="NCBI Taxonomy" id="660517"/>
    <lineage>
        <taxon>Archaea</taxon>
        <taxon>Methanobacteriati</taxon>
        <taxon>Methanobacteriota</taxon>
        <taxon>Stenosarchaea group</taxon>
        <taxon>Halobacteria</taxon>
        <taxon>Halobacteriales</taxon>
        <taxon>Haloferacaceae</taxon>
        <taxon>Halobellus</taxon>
    </lineage>
</organism>
<keyword evidence="3" id="KW-1185">Reference proteome</keyword>
<dbReference type="EMBL" id="FNPB01000011">
    <property type="protein sequence ID" value="SDY32401.1"/>
    <property type="molecule type" value="Genomic_DNA"/>
</dbReference>
<feature type="compositionally biased region" description="Low complexity" evidence="1">
    <location>
        <begin position="18"/>
        <end position="60"/>
    </location>
</feature>
<feature type="region of interest" description="Disordered" evidence="1">
    <location>
        <begin position="1"/>
        <end position="72"/>
    </location>
</feature>
<evidence type="ECO:0000256" key="1">
    <source>
        <dbReference type="SAM" id="MobiDB-lite"/>
    </source>
</evidence>
<feature type="compositionally biased region" description="Polar residues" evidence="1">
    <location>
        <begin position="1"/>
        <end position="17"/>
    </location>
</feature>
<proteinExistence type="predicted"/>